<name>A0A7J0EB21_9ERIC</name>
<evidence type="ECO:0000313" key="4">
    <source>
        <dbReference type="Proteomes" id="UP000585474"/>
    </source>
</evidence>
<organism evidence="3 4">
    <name type="scientific">Actinidia rufa</name>
    <dbReference type="NCBI Taxonomy" id="165716"/>
    <lineage>
        <taxon>Eukaryota</taxon>
        <taxon>Viridiplantae</taxon>
        <taxon>Streptophyta</taxon>
        <taxon>Embryophyta</taxon>
        <taxon>Tracheophyta</taxon>
        <taxon>Spermatophyta</taxon>
        <taxon>Magnoliopsida</taxon>
        <taxon>eudicotyledons</taxon>
        <taxon>Gunneridae</taxon>
        <taxon>Pentapetalae</taxon>
        <taxon>asterids</taxon>
        <taxon>Ericales</taxon>
        <taxon>Actinidiaceae</taxon>
        <taxon>Actinidia</taxon>
    </lineage>
</organism>
<dbReference type="SUPFAM" id="SSF56219">
    <property type="entry name" value="DNase I-like"/>
    <property type="match status" value="1"/>
</dbReference>
<evidence type="ECO:0000256" key="1">
    <source>
        <dbReference type="SAM" id="MobiDB-lite"/>
    </source>
</evidence>
<protein>
    <recommendedName>
        <fullName evidence="2">Reverse transcriptase domain-containing protein</fullName>
    </recommendedName>
</protein>
<dbReference type="EMBL" id="BJWL01000002">
    <property type="protein sequence ID" value="GFY83129.1"/>
    <property type="molecule type" value="Genomic_DNA"/>
</dbReference>
<feature type="compositionally biased region" description="Basic and acidic residues" evidence="1">
    <location>
        <begin position="194"/>
        <end position="203"/>
    </location>
</feature>
<dbReference type="InterPro" id="IPR000477">
    <property type="entry name" value="RT_dom"/>
</dbReference>
<dbReference type="Proteomes" id="UP000585474">
    <property type="component" value="Unassembled WGS sequence"/>
</dbReference>
<dbReference type="InterPro" id="IPR043502">
    <property type="entry name" value="DNA/RNA_pol_sf"/>
</dbReference>
<dbReference type="CDD" id="cd01650">
    <property type="entry name" value="RT_nLTR_like"/>
    <property type="match status" value="1"/>
</dbReference>
<reference evidence="3 4" key="1">
    <citation type="submission" date="2019-07" db="EMBL/GenBank/DDBJ databases">
        <title>De Novo Assembly of kiwifruit Actinidia rufa.</title>
        <authorList>
            <person name="Sugita-Konishi S."/>
            <person name="Sato K."/>
            <person name="Mori E."/>
            <person name="Abe Y."/>
            <person name="Kisaki G."/>
            <person name="Hamano K."/>
            <person name="Suezawa K."/>
            <person name="Otani M."/>
            <person name="Fukuda T."/>
            <person name="Manabe T."/>
            <person name="Gomi K."/>
            <person name="Tabuchi M."/>
            <person name="Akimitsu K."/>
            <person name="Kataoka I."/>
        </authorList>
    </citation>
    <scope>NUCLEOTIDE SEQUENCE [LARGE SCALE GENOMIC DNA]</scope>
    <source>
        <strain evidence="4">cv. Fuchu</strain>
    </source>
</reference>
<dbReference type="OrthoDB" id="1302012at2759"/>
<dbReference type="SUPFAM" id="SSF56672">
    <property type="entry name" value="DNA/RNA polymerases"/>
    <property type="match status" value="1"/>
</dbReference>
<feature type="domain" description="Reverse transcriptase" evidence="2">
    <location>
        <begin position="645"/>
        <end position="729"/>
    </location>
</feature>
<dbReference type="InterPro" id="IPR036691">
    <property type="entry name" value="Endo/exonu/phosph_ase_sf"/>
</dbReference>
<comment type="caution">
    <text evidence="3">The sequence shown here is derived from an EMBL/GenBank/DDBJ whole genome shotgun (WGS) entry which is preliminary data.</text>
</comment>
<evidence type="ECO:0000313" key="3">
    <source>
        <dbReference type="EMBL" id="GFY83129.1"/>
    </source>
</evidence>
<feature type="region of interest" description="Disordered" evidence="1">
    <location>
        <begin position="125"/>
        <end position="156"/>
    </location>
</feature>
<feature type="compositionally biased region" description="Polar residues" evidence="1">
    <location>
        <begin position="204"/>
        <end position="222"/>
    </location>
</feature>
<dbReference type="PANTHER" id="PTHR33116:SF84">
    <property type="entry name" value="RNA-DIRECTED DNA POLYMERASE"/>
    <property type="match status" value="1"/>
</dbReference>
<feature type="compositionally biased region" description="Low complexity" evidence="1">
    <location>
        <begin position="169"/>
        <end position="179"/>
    </location>
</feature>
<feature type="compositionally biased region" description="Basic and acidic residues" evidence="1">
    <location>
        <begin position="142"/>
        <end position="151"/>
    </location>
</feature>
<evidence type="ECO:0000259" key="2">
    <source>
        <dbReference type="Pfam" id="PF00078"/>
    </source>
</evidence>
<feature type="region of interest" description="Disordered" evidence="1">
    <location>
        <begin position="168"/>
        <end position="225"/>
    </location>
</feature>
<dbReference type="PANTHER" id="PTHR33116">
    <property type="entry name" value="REVERSE TRANSCRIPTASE ZINC-BINDING DOMAIN-CONTAINING PROTEIN-RELATED-RELATED"/>
    <property type="match status" value="1"/>
</dbReference>
<sequence>MSKYFAFGDEELSCFPVWVRLPNLPLSLWGNESLSRICSKVGNPISVDKFTATVERFSYARALVEIDMAKEVVEYVEVELPNGKKHCQYIYYENLPKYCTNCAIMGHSVGSCKVLESIQEKKAMEKKKQAMGQTAETGQEANKGEHSEWVTKKGRSVKGQKFKLMSRNQGEVGVQGRVQGSDEVPNNQAGSEIRGGKGVELSKETTTPEIGQTSSGLNQPSPKTKIKRQSMLGIVKKKFRSWQTTDNFQQDPNGRIPNGRIMILWQEDRVSLEVKESSAQVVGRRQLWDNLSKFNSTVDLPWLLMGDFNNVLNSEEKTNGLPVSPYEMRDFQRCCYELSISDLRHTGLHYTWTNNSVWSKLDRAMVNIRWVQEGLKAVANFGLPGKCSDHSPCVVTMFDIKDEGARPFKFFNMWAQHFDFLDIVSRVWGLQVHGTEMYKLCRKLKALKLPLKELNKLHFSHLSARAAAAEEDLLQCQQMLHDNPRDELLQNNIADLRKKATRLAEAELSYCSQLAKSKFIKNSDRGTKIFHDLIKSNKARNQIVSLSDANGDCQSLESEFLMEGSWVSDTQGMDLIRPVADEEIKAALYGIGDDKAPGLDGYSACFFKKSWSIIGEDVCLAIKEFFMSGNILNQINHAIIALVPKSANATRVEDFRPISCCNVVYKIISKILASRLSPILESLIDPAQSAFVPNRSMVENIYMVQELLRKYTWNRISPRCIMKVDLRKAKLGRLKRILEFKHHPKCLELSITHLAFADDLILFTRGDAISVKLIMECLKQFGNYSGLCVNASKSCVFMAGICTEEMEEIETITGFSKGEFPFRYLGIPVAASRLTINQFSPFISKISEYINAWAGATLSNFLWGGKATGSKRPLVAWKDICRPKPEGGLGFMDLNAWNWALLAKALWNLQSKKDTLWVKWINQVYMKNTSFWDYTPSKQDSQMVRQLSVIRDKIIAAEGSRQAALDRIKQWAAIKWISKEGRGTGVQAIAKRIGIACVVYCLWKHRNTRMFEGKLGVAVAVGSILLWSCEFPA</sequence>
<dbReference type="Gene3D" id="3.60.10.10">
    <property type="entry name" value="Endonuclease/exonuclease/phosphatase"/>
    <property type="match status" value="1"/>
</dbReference>
<dbReference type="AlphaFoldDB" id="A0A7J0EB21"/>
<keyword evidence="4" id="KW-1185">Reference proteome</keyword>
<proteinExistence type="predicted"/>
<dbReference type="Pfam" id="PF00078">
    <property type="entry name" value="RVT_1"/>
    <property type="match status" value="1"/>
</dbReference>
<gene>
    <name evidence="3" type="ORF">Acr_02g0013690</name>
</gene>
<accession>A0A7J0EB21</accession>